<dbReference type="Proteomes" id="UP000184485">
    <property type="component" value="Unassembled WGS sequence"/>
</dbReference>
<evidence type="ECO:0000313" key="4">
    <source>
        <dbReference type="Proteomes" id="UP000184485"/>
    </source>
</evidence>
<dbReference type="RefSeq" id="WP_073053552.1">
    <property type="nucleotide sequence ID" value="NZ_FQUP01000002.1"/>
</dbReference>
<evidence type="ECO:0000256" key="1">
    <source>
        <dbReference type="SAM" id="SignalP"/>
    </source>
</evidence>
<evidence type="ECO:0000313" key="3">
    <source>
        <dbReference type="EMBL" id="SHF68609.1"/>
    </source>
</evidence>
<dbReference type="GO" id="GO:0004190">
    <property type="term" value="F:aspartic-type endopeptidase activity"/>
    <property type="evidence" value="ECO:0007669"/>
    <property type="project" value="InterPro"/>
</dbReference>
<keyword evidence="1" id="KW-0732">Signal</keyword>
<keyword evidence="4" id="KW-1185">Reference proteome</keyword>
<dbReference type="STRING" id="1122133.SAMN02745157_2748"/>
<dbReference type="OrthoDB" id="8442357at2"/>
<dbReference type="InterPro" id="IPR021109">
    <property type="entry name" value="Peptidase_aspartic_dom_sf"/>
</dbReference>
<protein>
    <recommendedName>
        <fullName evidence="2">PE cleavage protein A C-terminal domain-containing protein</fullName>
    </recommendedName>
</protein>
<organism evidence="3 4">
    <name type="scientific">Kaistia soli DSM 19436</name>
    <dbReference type="NCBI Taxonomy" id="1122133"/>
    <lineage>
        <taxon>Bacteria</taxon>
        <taxon>Pseudomonadati</taxon>
        <taxon>Pseudomonadota</taxon>
        <taxon>Alphaproteobacteria</taxon>
        <taxon>Hyphomicrobiales</taxon>
        <taxon>Kaistiaceae</taxon>
        <taxon>Kaistia</taxon>
    </lineage>
</organism>
<accession>A0A1M5DNN1</accession>
<feature type="domain" description="PE cleavage protein A C-terminal" evidence="2">
    <location>
        <begin position="55"/>
        <end position="189"/>
    </location>
</feature>
<feature type="signal peptide" evidence="1">
    <location>
        <begin position="1"/>
        <end position="36"/>
    </location>
</feature>
<name>A0A1M5DNN1_9HYPH</name>
<gene>
    <name evidence="3" type="ORF">SAMN02745157_2748</name>
</gene>
<dbReference type="SUPFAM" id="SSF50630">
    <property type="entry name" value="Acid proteases"/>
    <property type="match status" value="1"/>
</dbReference>
<proteinExistence type="predicted"/>
<sequence length="332" mass="34272">MSHTSAGAKARPRRRAAVFAAACLVASLFVGRPAAADTVPASAELPMFTDRPDHKPTLVRISVGNGTPVPVNFDTGSSGLYVMAADIGPDVQQTSTPIHQGYVDGTRFEGYVGLATVRLVEAGVETAQPISIGVITRVSCADDKPNCPASDQRPGVMGVSLQASGALISPLAQLPGNLNSGFIVDMLTGEPPHVTIGLTSDSLKGFRFASLQPAAQSSPDIASWDAGSITGCYAVDEAAASCQKLIFDTGAVDGVFDGGALTNLRVGPHGFLLPGQTLSLQIPDALDLSLLTDRSTYIMPKATPHSNLGQALFHAVAVAFDGAHGRIGFRAP</sequence>
<reference evidence="3 4" key="1">
    <citation type="submission" date="2016-11" db="EMBL/GenBank/DDBJ databases">
        <authorList>
            <person name="Jaros S."/>
            <person name="Januszkiewicz K."/>
            <person name="Wedrychowicz H."/>
        </authorList>
    </citation>
    <scope>NUCLEOTIDE SEQUENCE [LARGE SCALE GENOMIC DNA]</scope>
    <source>
        <strain evidence="3 4">DSM 19436</strain>
    </source>
</reference>
<dbReference type="AlphaFoldDB" id="A0A1M5DNN1"/>
<feature type="chain" id="PRO_5012002331" description="PE cleavage protein A C-terminal domain-containing protein" evidence="1">
    <location>
        <begin position="37"/>
        <end position="332"/>
    </location>
</feature>
<dbReference type="EMBL" id="FQUP01000002">
    <property type="protein sequence ID" value="SHF68609.1"/>
    <property type="molecule type" value="Genomic_DNA"/>
</dbReference>
<evidence type="ECO:0000259" key="2">
    <source>
        <dbReference type="Pfam" id="PF20729"/>
    </source>
</evidence>
<dbReference type="InterPro" id="IPR048054">
    <property type="entry name" value="PecA_C"/>
</dbReference>
<dbReference type="Pfam" id="PF20729">
    <property type="entry name" value="PE-PGRS_C"/>
    <property type="match status" value="1"/>
</dbReference>
<dbReference type="Gene3D" id="2.40.70.10">
    <property type="entry name" value="Acid Proteases"/>
    <property type="match status" value="1"/>
</dbReference>